<gene>
    <name evidence="1" type="ORF">Xseb_02690</name>
</gene>
<dbReference type="AlphaFoldDB" id="A0AAW4RQC0"/>
<evidence type="ECO:0008006" key="3">
    <source>
        <dbReference type="Google" id="ProtNLM"/>
    </source>
</evidence>
<dbReference type="RefSeq" id="WP_089111743.1">
    <property type="nucleotide sequence ID" value="NZ_LOKL01000158.1"/>
</dbReference>
<proteinExistence type="predicted"/>
<sequence>MNKPTAALQIFKAGTHVAEDGRKLTFSEADVQQIADSYDPDLHEAPIVVGHPKTDLPAYGWGKTLSAQNGLLFAEPHQVDTDFAGMVNAGRFKKISASIFMPDSPGNPTPGKYYLRHIGFLGAQPPAVKGLKSAAFADGTDAVSFAMPLRAVGWPLIDLLQRLRDYFIDKEGLEQADQIIPQWQIRSIDDATRDDDDAGKASLSYAAPTHAHITPESEMSEATQAAQFAEREQALSQQASTLDAREKTIAAREATARREDVAAFAEGLVTAGKLLPRNKAPVIELLLALPAGDKPLNFADGDTQVTKPADQVLRDLLDGMPKVVDFAEKSASDGSGAQISNFAAPAGINVDASNADLYARAKTYQAGHPTASWVEAVSAVGG</sequence>
<reference evidence="1" key="1">
    <citation type="submission" date="2015-12" db="EMBL/GenBank/DDBJ databases">
        <authorList>
            <person name="Bansal K."/>
            <person name="Midha S."/>
            <person name="Patil P.B."/>
        </authorList>
    </citation>
    <scope>NUCLEOTIDE SEQUENCE</scope>
    <source>
        <strain evidence="1">LMG867</strain>
    </source>
</reference>
<dbReference type="Proteomes" id="UP000825388">
    <property type="component" value="Unassembled WGS sequence"/>
</dbReference>
<organism evidence="1 2">
    <name type="scientific">Xanthomonas citri pv. sesbaniae</name>
    <dbReference type="NCBI Taxonomy" id="473425"/>
    <lineage>
        <taxon>Bacteria</taxon>
        <taxon>Pseudomonadati</taxon>
        <taxon>Pseudomonadota</taxon>
        <taxon>Gammaproteobacteria</taxon>
        <taxon>Lysobacterales</taxon>
        <taxon>Lysobacteraceae</taxon>
        <taxon>Xanthomonas</taxon>
    </lineage>
</organism>
<protein>
    <recommendedName>
        <fullName evidence="3">Peptidase</fullName>
    </recommendedName>
</protein>
<evidence type="ECO:0000313" key="2">
    <source>
        <dbReference type="Proteomes" id="UP000825388"/>
    </source>
</evidence>
<name>A0AAW4RQC0_XANCI</name>
<comment type="caution">
    <text evidence="1">The sequence shown here is derived from an EMBL/GenBank/DDBJ whole genome shotgun (WGS) entry which is preliminary data.</text>
</comment>
<dbReference type="EMBL" id="LOKL01000158">
    <property type="protein sequence ID" value="MBZ3926387.1"/>
    <property type="molecule type" value="Genomic_DNA"/>
</dbReference>
<accession>A0AAW4RQC0</accession>
<evidence type="ECO:0000313" key="1">
    <source>
        <dbReference type="EMBL" id="MBZ3926387.1"/>
    </source>
</evidence>